<name>A0ABN1WC81_9PSEU</name>
<organism evidence="1 2">
    <name type="scientific">Prauserella halophila</name>
    <dbReference type="NCBI Taxonomy" id="185641"/>
    <lineage>
        <taxon>Bacteria</taxon>
        <taxon>Bacillati</taxon>
        <taxon>Actinomycetota</taxon>
        <taxon>Actinomycetes</taxon>
        <taxon>Pseudonocardiales</taxon>
        <taxon>Pseudonocardiaceae</taxon>
        <taxon>Prauserella</taxon>
    </lineage>
</organism>
<dbReference type="InterPro" id="IPR050766">
    <property type="entry name" value="Bact_Lucif_Oxidored"/>
</dbReference>
<dbReference type="InterPro" id="IPR019922">
    <property type="entry name" value="Lucif-like_OxRdatse_MSMEG_4141"/>
</dbReference>
<dbReference type="Gene3D" id="3.20.20.30">
    <property type="entry name" value="Luciferase-like domain"/>
    <property type="match status" value="2"/>
</dbReference>
<protein>
    <submittedName>
        <fullName evidence="1">LLM class F420-dependent oxidoreductase</fullName>
    </submittedName>
</protein>
<keyword evidence="2" id="KW-1185">Reference proteome</keyword>
<comment type="caution">
    <text evidence="1">The sequence shown here is derived from an EMBL/GenBank/DDBJ whole genome shotgun (WGS) entry which is preliminary data.</text>
</comment>
<sequence>MRGVATDMAVNLGKYGIWRWWNGVDEELAVEIEKLGYGTIWLGGNPPGDLAHIEKLLDATSSITIATGIVNMWTDDAPTVGASYLRIAAKHPDRFLLGVGVGHPEAQQEYQKPYDKIVSYLDQLDEAGVPVEGRALAALGPKVLQLSAQRALGAHPYLTTPEHTRDARQQLGRGVLLAPEQKVVLDTDAERARATARPPINNPYLGLVNYRNSLKRLGWSESDIDDGGSDALIDRLGLHGDADTVAAGVKKHIEAGADHVSIQTLPPDADPLPVYRALAEHLR</sequence>
<dbReference type="NCBIfam" id="TIGR03620">
    <property type="entry name" value="F420_MSMEG_4141"/>
    <property type="match status" value="1"/>
</dbReference>
<evidence type="ECO:0000313" key="2">
    <source>
        <dbReference type="Proteomes" id="UP001500653"/>
    </source>
</evidence>
<gene>
    <name evidence="1" type="ORF">GCM10009676_28190</name>
</gene>
<dbReference type="InterPro" id="IPR036661">
    <property type="entry name" value="Luciferase-like_sf"/>
</dbReference>
<dbReference type="EMBL" id="BAAALN010000007">
    <property type="protein sequence ID" value="GAA1241467.1"/>
    <property type="molecule type" value="Genomic_DNA"/>
</dbReference>
<dbReference type="Proteomes" id="UP001500653">
    <property type="component" value="Unassembled WGS sequence"/>
</dbReference>
<dbReference type="PANTHER" id="PTHR30137">
    <property type="entry name" value="LUCIFERASE-LIKE MONOOXYGENASE"/>
    <property type="match status" value="1"/>
</dbReference>
<dbReference type="PANTHER" id="PTHR30137:SF18">
    <property type="entry name" value="CONSERVED PROTEIN"/>
    <property type="match status" value="1"/>
</dbReference>
<reference evidence="1 2" key="1">
    <citation type="journal article" date="2019" name="Int. J. Syst. Evol. Microbiol.">
        <title>The Global Catalogue of Microorganisms (GCM) 10K type strain sequencing project: providing services to taxonomists for standard genome sequencing and annotation.</title>
        <authorList>
            <consortium name="The Broad Institute Genomics Platform"/>
            <consortium name="The Broad Institute Genome Sequencing Center for Infectious Disease"/>
            <person name="Wu L."/>
            <person name="Ma J."/>
        </authorList>
    </citation>
    <scope>NUCLEOTIDE SEQUENCE [LARGE SCALE GENOMIC DNA]</scope>
    <source>
        <strain evidence="1 2">JCM 13023</strain>
    </source>
</reference>
<proteinExistence type="predicted"/>
<evidence type="ECO:0000313" key="1">
    <source>
        <dbReference type="EMBL" id="GAA1241467.1"/>
    </source>
</evidence>
<dbReference type="SUPFAM" id="SSF51679">
    <property type="entry name" value="Bacterial luciferase-like"/>
    <property type="match status" value="1"/>
</dbReference>
<accession>A0ABN1WC81</accession>